<accession>A0A2P8ECB1</accession>
<reference evidence="2 3" key="1">
    <citation type="submission" date="2018-03" db="EMBL/GenBank/DDBJ databases">
        <title>Genomic Encyclopedia of Archaeal and Bacterial Type Strains, Phase II (KMG-II): from individual species to whole genera.</title>
        <authorList>
            <person name="Goeker M."/>
        </authorList>
    </citation>
    <scope>NUCLEOTIDE SEQUENCE [LARGE SCALE GENOMIC DNA]</scope>
    <source>
        <strain evidence="2 3">DSM 28057</strain>
    </source>
</reference>
<comment type="caution">
    <text evidence="2">The sequence shown here is derived from an EMBL/GenBank/DDBJ whole genome shotgun (WGS) entry which is preliminary data.</text>
</comment>
<keyword evidence="3" id="KW-1185">Reference proteome</keyword>
<name>A0A2P8ECB1_9BACT</name>
<feature type="transmembrane region" description="Helical" evidence="1">
    <location>
        <begin position="31"/>
        <end position="52"/>
    </location>
</feature>
<sequence>MANLVSGGGTKAGTAGGTLLSVLVNISSGDILHTCVLAAVGAVVSFTVSILLKVLFQRFKRKHPPPKGM</sequence>
<gene>
    <name evidence="2" type="ORF">CLV48_10143</name>
</gene>
<dbReference type="Proteomes" id="UP000240708">
    <property type="component" value="Unassembled WGS sequence"/>
</dbReference>
<evidence type="ECO:0000313" key="2">
    <source>
        <dbReference type="EMBL" id="PSL07115.1"/>
    </source>
</evidence>
<keyword evidence="1" id="KW-1133">Transmembrane helix</keyword>
<protein>
    <submittedName>
        <fullName evidence="2">Uncharacterized protein</fullName>
    </submittedName>
</protein>
<evidence type="ECO:0000313" key="3">
    <source>
        <dbReference type="Proteomes" id="UP000240708"/>
    </source>
</evidence>
<evidence type="ECO:0000256" key="1">
    <source>
        <dbReference type="SAM" id="Phobius"/>
    </source>
</evidence>
<proteinExistence type="predicted"/>
<keyword evidence="1" id="KW-0472">Membrane</keyword>
<dbReference type="AlphaFoldDB" id="A0A2P8ECB1"/>
<dbReference type="OrthoDB" id="839902at2"/>
<organism evidence="2 3">
    <name type="scientific">Cecembia rubra</name>
    <dbReference type="NCBI Taxonomy" id="1485585"/>
    <lineage>
        <taxon>Bacteria</taxon>
        <taxon>Pseudomonadati</taxon>
        <taxon>Bacteroidota</taxon>
        <taxon>Cytophagia</taxon>
        <taxon>Cytophagales</taxon>
        <taxon>Cyclobacteriaceae</taxon>
        <taxon>Cecembia</taxon>
    </lineage>
</organism>
<keyword evidence="1" id="KW-0812">Transmembrane</keyword>
<dbReference type="EMBL" id="PYGF01000001">
    <property type="protein sequence ID" value="PSL07115.1"/>
    <property type="molecule type" value="Genomic_DNA"/>
</dbReference>